<dbReference type="EMBL" id="VSSQ01002264">
    <property type="protein sequence ID" value="MPM14348.1"/>
    <property type="molecule type" value="Genomic_DNA"/>
</dbReference>
<name>A0A644XEZ4_9ZZZZ</name>
<comment type="caution">
    <text evidence="1">The sequence shown here is derived from an EMBL/GenBank/DDBJ whole genome shotgun (WGS) entry which is preliminary data.</text>
</comment>
<reference evidence="1" key="1">
    <citation type="submission" date="2019-08" db="EMBL/GenBank/DDBJ databases">
        <authorList>
            <person name="Kucharzyk K."/>
            <person name="Murdoch R.W."/>
            <person name="Higgins S."/>
            <person name="Loffler F."/>
        </authorList>
    </citation>
    <scope>NUCLEOTIDE SEQUENCE</scope>
</reference>
<evidence type="ECO:0000313" key="1">
    <source>
        <dbReference type="EMBL" id="MPM14348.1"/>
    </source>
</evidence>
<sequence>MESSRKNPGMMAKELFLLTILDCNDLHGYTVAEAPCFVKTFVDLLPLHTG</sequence>
<organism evidence="1">
    <name type="scientific">bioreactor metagenome</name>
    <dbReference type="NCBI Taxonomy" id="1076179"/>
    <lineage>
        <taxon>unclassified sequences</taxon>
        <taxon>metagenomes</taxon>
        <taxon>ecological metagenomes</taxon>
    </lineage>
</organism>
<protein>
    <submittedName>
        <fullName evidence="1">Uncharacterized protein</fullName>
    </submittedName>
</protein>
<accession>A0A644XEZ4</accession>
<gene>
    <name evidence="1" type="ORF">SDC9_60710</name>
</gene>
<dbReference type="AlphaFoldDB" id="A0A644XEZ4"/>
<proteinExistence type="predicted"/>